<name>A0A1V2I6L0_9ACTN</name>
<dbReference type="GO" id="GO:0016787">
    <property type="term" value="F:hydrolase activity"/>
    <property type="evidence" value="ECO:0007669"/>
    <property type="project" value="UniProtKB-KW"/>
</dbReference>
<accession>A0A1V2I6L0</accession>
<dbReference type="Gene3D" id="3.40.50.1820">
    <property type="entry name" value="alpha/beta hydrolase"/>
    <property type="match status" value="2"/>
</dbReference>
<sequence length="276" mass="29907">MLPWRDEVRAVRAPDALMRALLFGGASNAAADPVLFVPGWSSTPYSWRKTLPALAARHRTWYVETREKASSRLRPGDQLTVADMAADVAELARQTVAPTGRYGVIAASTGAVLALHAHPLLDPPPAWIILLLPHVAAPVPSAARVLWPCPPSVLEILRWVMLPGARYVHRRRRANGLGGFYRVLRTADPGKLRQSLLTWQAYPGLDLDVLAAVRCPCLVIGASRDRLHPAAAARLIADRLPRGVFVDGRTTAWGHGLEMVATAMSWIGATGRGAGR</sequence>
<proteinExistence type="predicted"/>
<keyword evidence="2" id="KW-1185">Reference proteome</keyword>
<dbReference type="Proteomes" id="UP000188929">
    <property type="component" value="Unassembled WGS sequence"/>
</dbReference>
<dbReference type="EMBL" id="MOMC01000047">
    <property type="protein sequence ID" value="ONH27168.1"/>
    <property type="molecule type" value="Genomic_DNA"/>
</dbReference>
<dbReference type="AlphaFoldDB" id="A0A1V2I6L0"/>
<dbReference type="InterPro" id="IPR029058">
    <property type="entry name" value="AB_hydrolase_fold"/>
</dbReference>
<dbReference type="SUPFAM" id="SSF53474">
    <property type="entry name" value="alpha/beta-Hydrolases"/>
    <property type="match status" value="1"/>
</dbReference>
<evidence type="ECO:0000313" key="1">
    <source>
        <dbReference type="EMBL" id="ONH27168.1"/>
    </source>
</evidence>
<organism evidence="1 2">
    <name type="scientific">Pseudofrankia asymbiotica</name>
    <dbReference type="NCBI Taxonomy" id="1834516"/>
    <lineage>
        <taxon>Bacteria</taxon>
        <taxon>Bacillati</taxon>
        <taxon>Actinomycetota</taxon>
        <taxon>Actinomycetes</taxon>
        <taxon>Frankiales</taxon>
        <taxon>Frankiaceae</taxon>
        <taxon>Pseudofrankia</taxon>
    </lineage>
</organism>
<keyword evidence="1" id="KW-0378">Hydrolase</keyword>
<gene>
    <name evidence="1" type="ORF">BL253_22630</name>
</gene>
<dbReference type="STRING" id="1834516.BL253_22630"/>
<evidence type="ECO:0000313" key="2">
    <source>
        <dbReference type="Proteomes" id="UP000188929"/>
    </source>
</evidence>
<protein>
    <submittedName>
        <fullName evidence="1">Alpha/beta hydrolase</fullName>
    </submittedName>
</protein>
<reference evidence="2" key="1">
    <citation type="submission" date="2016-10" db="EMBL/GenBank/DDBJ databases">
        <title>Frankia sp. NRRL B-16386 Genome sequencing.</title>
        <authorList>
            <person name="Ghodhbane-Gtari F."/>
            <person name="Swanson E."/>
            <person name="Gueddou A."/>
            <person name="Hezbri K."/>
            <person name="Ktari K."/>
            <person name="Nouioui I."/>
            <person name="Morris K."/>
            <person name="Simpson S."/>
            <person name="Abebe-Akele F."/>
            <person name="Thomas K."/>
            <person name="Gtari M."/>
            <person name="Tisa L.S."/>
        </authorList>
    </citation>
    <scope>NUCLEOTIDE SEQUENCE [LARGE SCALE GENOMIC DNA]</scope>
    <source>
        <strain evidence="2">NRRL B-16386</strain>
    </source>
</reference>
<comment type="caution">
    <text evidence="1">The sequence shown here is derived from an EMBL/GenBank/DDBJ whole genome shotgun (WGS) entry which is preliminary data.</text>
</comment>